<dbReference type="AlphaFoldDB" id="A0A813Q5Y3"/>
<feature type="domain" description="FLYWCH-type" evidence="4">
    <location>
        <begin position="24"/>
        <end position="83"/>
    </location>
</feature>
<accession>A0A813Q5Y3</accession>
<reference evidence="6" key="1">
    <citation type="submission" date="2021-02" db="EMBL/GenBank/DDBJ databases">
        <authorList>
            <person name="Nowell W R."/>
        </authorList>
    </citation>
    <scope>NUCLEOTIDE SEQUENCE</scope>
    <source>
        <strain evidence="6">Ploen Becks lab</strain>
    </source>
</reference>
<evidence type="ECO:0000256" key="2">
    <source>
        <dbReference type="ARBA" id="ARBA00022771"/>
    </source>
</evidence>
<keyword evidence="7" id="KW-1185">Reference proteome</keyword>
<organism evidence="6 7">
    <name type="scientific">Brachionus calyciflorus</name>
    <dbReference type="NCBI Taxonomy" id="104777"/>
    <lineage>
        <taxon>Eukaryota</taxon>
        <taxon>Metazoa</taxon>
        <taxon>Spiralia</taxon>
        <taxon>Gnathifera</taxon>
        <taxon>Rotifera</taxon>
        <taxon>Eurotatoria</taxon>
        <taxon>Monogononta</taxon>
        <taxon>Pseudotrocha</taxon>
        <taxon>Ploima</taxon>
        <taxon>Brachionidae</taxon>
        <taxon>Brachionus</taxon>
    </lineage>
</organism>
<dbReference type="Pfam" id="PF04500">
    <property type="entry name" value="FLYWCH"/>
    <property type="match status" value="1"/>
</dbReference>
<evidence type="ECO:0000256" key="3">
    <source>
        <dbReference type="ARBA" id="ARBA00022833"/>
    </source>
</evidence>
<proteinExistence type="predicted"/>
<evidence type="ECO:0000259" key="4">
    <source>
        <dbReference type="Pfam" id="PF04500"/>
    </source>
</evidence>
<name>A0A813Q5Y3_9BILA</name>
<dbReference type="Proteomes" id="UP000663879">
    <property type="component" value="Unassembled WGS sequence"/>
</dbReference>
<comment type="caution">
    <text evidence="6">The sequence shown here is derived from an EMBL/GenBank/DDBJ whole genome shotgun (WGS) entry which is preliminary data.</text>
</comment>
<evidence type="ECO:0000313" key="6">
    <source>
        <dbReference type="EMBL" id="CAF0762628.1"/>
    </source>
</evidence>
<keyword evidence="3" id="KW-0862">Zinc</keyword>
<gene>
    <name evidence="6" type="ORF">OXX778_LOCUS4517</name>
</gene>
<evidence type="ECO:0008006" key="8">
    <source>
        <dbReference type="Google" id="ProtNLM"/>
    </source>
</evidence>
<evidence type="ECO:0000313" key="7">
    <source>
        <dbReference type="Proteomes" id="UP000663879"/>
    </source>
</evidence>
<dbReference type="InterPro" id="IPR007588">
    <property type="entry name" value="Znf_FLYWCH"/>
</dbReference>
<dbReference type="InterPro" id="IPR018289">
    <property type="entry name" value="MULE_transposase_dom"/>
</dbReference>
<evidence type="ECO:0000259" key="5">
    <source>
        <dbReference type="Pfam" id="PF10551"/>
    </source>
</evidence>
<dbReference type="Gene3D" id="2.20.25.240">
    <property type="match status" value="1"/>
</dbReference>
<sequence length="496" mass="58007">MNSVDSLTESLRSLNLDKGFISLSQQGKPQLCYESYYFRQNGKPNKDGKINWRCIVKNCTGTCSTYSNCVGESVLVTYHKNSHLNHPTSPNKLKLMERRRMIGIKAGMSDEKPRKILNELKDEVMSDELVAVSSSYNADRQFINRTKRKKQPDYPPAPIQLSEICFPDFLTLTKKNERFLFYDSGKEEKDRFFIFTTDLNLKNLENSHIFLDGTFDIAPKLFAQVYTAHALIEGRCFPMVYGLLSRKNEEMYTNFLTAVKNKLVKNPLSITSDFEKAFLNASEKIFPDVKLNGCFFHFKQSMWRKITDLGLRQLYNDDEGVRHLLKLPQALAFIPPEDVIYGFNLIKSKVVNKDVLDFYTYVEDFYVGKETFQKIGRGRGRKEVLVYQEPLFKIEVWNVFGRVSDCLPRTNNYVEAWHNAFSKMLNKHPSVYSLVNSFIQEQKRVDYELIKLRTGIQYKRRPKYMLLDDRIKCILKNYSRENIEETLKNLSLIIRY</sequence>
<feature type="domain" description="MULE transposase" evidence="5">
    <location>
        <begin position="210"/>
        <end position="300"/>
    </location>
</feature>
<dbReference type="PANTHER" id="PTHR47160:SF10">
    <property type="entry name" value="MULE TRANSPOSASE DOMAIN-CONTAINING PROTEIN"/>
    <property type="match status" value="1"/>
</dbReference>
<dbReference type="PANTHER" id="PTHR47160">
    <property type="entry name" value="PUTATIVE-RELATED"/>
    <property type="match status" value="1"/>
</dbReference>
<keyword evidence="1" id="KW-0479">Metal-binding</keyword>
<protein>
    <recommendedName>
        <fullName evidence="8">MULE transposase domain-containing protein</fullName>
    </recommendedName>
</protein>
<dbReference type="GO" id="GO:0008270">
    <property type="term" value="F:zinc ion binding"/>
    <property type="evidence" value="ECO:0007669"/>
    <property type="project" value="UniProtKB-KW"/>
</dbReference>
<keyword evidence="2" id="KW-0863">Zinc-finger</keyword>
<evidence type="ECO:0000256" key="1">
    <source>
        <dbReference type="ARBA" id="ARBA00022723"/>
    </source>
</evidence>
<dbReference type="Pfam" id="PF10551">
    <property type="entry name" value="MULE"/>
    <property type="match status" value="1"/>
</dbReference>
<dbReference type="EMBL" id="CAJNOC010000446">
    <property type="protein sequence ID" value="CAF0762628.1"/>
    <property type="molecule type" value="Genomic_DNA"/>
</dbReference>
<dbReference type="OrthoDB" id="10043283at2759"/>